<dbReference type="Gene3D" id="1.20.120.530">
    <property type="entry name" value="GntR ligand-binding domain-like"/>
    <property type="match status" value="1"/>
</dbReference>
<protein>
    <submittedName>
        <fullName evidence="5">FCD domain-containing protein</fullName>
    </submittedName>
</protein>
<comment type="caution">
    <text evidence="5">The sequence shown here is derived from an EMBL/GenBank/DDBJ whole genome shotgun (WGS) entry which is preliminary data.</text>
</comment>
<accession>A0ABU9KB19</accession>
<evidence type="ECO:0000259" key="4">
    <source>
        <dbReference type="SMART" id="SM00895"/>
    </source>
</evidence>
<feature type="domain" description="GntR C-terminal" evidence="4">
    <location>
        <begin position="10"/>
        <end position="130"/>
    </location>
</feature>
<proteinExistence type="predicted"/>
<dbReference type="InterPro" id="IPR008920">
    <property type="entry name" value="TF_FadR/GntR_C"/>
</dbReference>
<evidence type="ECO:0000313" key="6">
    <source>
        <dbReference type="Proteomes" id="UP001389717"/>
    </source>
</evidence>
<dbReference type="PANTHER" id="PTHR43537:SF5">
    <property type="entry name" value="UXU OPERON TRANSCRIPTIONAL REGULATOR"/>
    <property type="match status" value="1"/>
</dbReference>
<evidence type="ECO:0000256" key="2">
    <source>
        <dbReference type="ARBA" id="ARBA00023125"/>
    </source>
</evidence>
<dbReference type="SUPFAM" id="SSF48008">
    <property type="entry name" value="GntR ligand-binding domain-like"/>
    <property type="match status" value="1"/>
</dbReference>
<sequence length="143" mass="16522">MLPDTKDIRELFQVRKLLEPGLAEIAAEKRTEEDVVRLENLLTKESVNKWEADYQFHMKIASITGNGIVVRLIEFISAATRKAMIDVHQHIQTQESISNFLNEQHVQIFKSIQSNESNKAKENMILHLDYVEKVLVNNVLIHT</sequence>
<organism evidence="5 6">
    <name type="scientific">Rossellomorea oryzaecorticis</name>
    <dbReference type="NCBI Taxonomy" id="1396505"/>
    <lineage>
        <taxon>Bacteria</taxon>
        <taxon>Bacillati</taxon>
        <taxon>Bacillota</taxon>
        <taxon>Bacilli</taxon>
        <taxon>Bacillales</taxon>
        <taxon>Bacillaceae</taxon>
        <taxon>Rossellomorea</taxon>
    </lineage>
</organism>
<name>A0ABU9KB19_9BACI</name>
<dbReference type="Proteomes" id="UP001389717">
    <property type="component" value="Unassembled WGS sequence"/>
</dbReference>
<dbReference type="SMART" id="SM00895">
    <property type="entry name" value="FCD"/>
    <property type="match status" value="1"/>
</dbReference>
<keyword evidence="3" id="KW-0804">Transcription</keyword>
<keyword evidence="1" id="KW-0805">Transcription regulation</keyword>
<evidence type="ECO:0000256" key="3">
    <source>
        <dbReference type="ARBA" id="ARBA00023163"/>
    </source>
</evidence>
<evidence type="ECO:0000256" key="1">
    <source>
        <dbReference type="ARBA" id="ARBA00023015"/>
    </source>
</evidence>
<evidence type="ECO:0000313" key="5">
    <source>
        <dbReference type="EMBL" id="MEL3973202.1"/>
    </source>
</evidence>
<keyword evidence="2" id="KW-0238">DNA-binding</keyword>
<keyword evidence="6" id="KW-1185">Reference proteome</keyword>
<gene>
    <name evidence="5" type="ORF">AAEO50_13020</name>
</gene>
<dbReference type="PANTHER" id="PTHR43537">
    <property type="entry name" value="TRANSCRIPTIONAL REGULATOR, GNTR FAMILY"/>
    <property type="match status" value="1"/>
</dbReference>
<dbReference type="Pfam" id="PF07729">
    <property type="entry name" value="FCD"/>
    <property type="match status" value="1"/>
</dbReference>
<dbReference type="InterPro" id="IPR011711">
    <property type="entry name" value="GntR_C"/>
</dbReference>
<dbReference type="EMBL" id="JBBYAF010000024">
    <property type="protein sequence ID" value="MEL3973202.1"/>
    <property type="molecule type" value="Genomic_DNA"/>
</dbReference>
<reference evidence="5 6" key="1">
    <citation type="submission" date="2024-04" db="EMBL/GenBank/DDBJ databases">
        <title>Bacillus oryzaecorticis sp. nov., a moderately halophilic bacterium isolated from rice husks.</title>
        <authorList>
            <person name="Zhu H.-S."/>
        </authorList>
    </citation>
    <scope>NUCLEOTIDE SEQUENCE [LARGE SCALE GENOMIC DNA]</scope>
    <source>
        <strain evidence="5 6">ZC255</strain>
    </source>
</reference>